<dbReference type="AlphaFoldDB" id="A0A2T7PRP5"/>
<protein>
    <submittedName>
        <fullName evidence="2">Uncharacterized protein</fullName>
    </submittedName>
</protein>
<evidence type="ECO:0000313" key="2">
    <source>
        <dbReference type="EMBL" id="PVD36047.1"/>
    </source>
</evidence>
<name>A0A2T7PRP5_POMCA</name>
<keyword evidence="3" id="KW-1185">Reference proteome</keyword>
<dbReference type="EMBL" id="PZQS01000002">
    <property type="protein sequence ID" value="PVD36047.1"/>
    <property type="molecule type" value="Genomic_DNA"/>
</dbReference>
<proteinExistence type="predicted"/>
<gene>
    <name evidence="2" type="ORF">C0Q70_03017</name>
</gene>
<reference evidence="2 3" key="1">
    <citation type="submission" date="2018-04" db="EMBL/GenBank/DDBJ databases">
        <title>The genome of golden apple snail Pomacea canaliculata provides insight into stress tolerance and invasive adaptation.</title>
        <authorList>
            <person name="Liu C."/>
            <person name="Liu B."/>
            <person name="Ren Y."/>
            <person name="Zhang Y."/>
            <person name="Wang H."/>
            <person name="Li S."/>
            <person name="Jiang F."/>
            <person name="Yin L."/>
            <person name="Zhang G."/>
            <person name="Qian W."/>
            <person name="Fan W."/>
        </authorList>
    </citation>
    <scope>NUCLEOTIDE SEQUENCE [LARGE SCALE GENOMIC DNA]</scope>
    <source>
        <strain evidence="2">SZHN2017</strain>
        <tissue evidence="2">Muscle</tissue>
    </source>
</reference>
<accession>A0A2T7PRP5</accession>
<sequence>MEDRDTNNKQGGEQMARQKDSQKAKTMKPVPHVLPESPIAGTPVAVRRCILKIATCSYQSQVSEALVVDNIMLPGSVKVMDKNEKKEFSVLQASVSFKANLKVPEDKRCERGRKRILVLIRDGRDSMRAHFESSLLQLVSQPLEQVLPLVSQPLEQVLPLVSQPLEQVLPLVSQPLEQVLPLVSQPLEQVLQLVSQPLEQMLQLVSQPLEQVSYSLAHSFSLARQRECQSCRHQKNPIFVESVGGGILRALGARCCVPSDRLAGWPRANAGNTLKVISHFTSRIVVALYKFFKQVLLPLFTWHC</sequence>
<evidence type="ECO:0000256" key="1">
    <source>
        <dbReference type="SAM" id="MobiDB-lite"/>
    </source>
</evidence>
<dbReference type="Proteomes" id="UP000245119">
    <property type="component" value="Linkage Group LG2"/>
</dbReference>
<organism evidence="2 3">
    <name type="scientific">Pomacea canaliculata</name>
    <name type="common">Golden apple snail</name>
    <dbReference type="NCBI Taxonomy" id="400727"/>
    <lineage>
        <taxon>Eukaryota</taxon>
        <taxon>Metazoa</taxon>
        <taxon>Spiralia</taxon>
        <taxon>Lophotrochozoa</taxon>
        <taxon>Mollusca</taxon>
        <taxon>Gastropoda</taxon>
        <taxon>Caenogastropoda</taxon>
        <taxon>Architaenioglossa</taxon>
        <taxon>Ampullarioidea</taxon>
        <taxon>Ampullariidae</taxon>
        <taxon>Pomacea</taxon>
    </lineage>
</organism>
<evidence type="ECO:0000313" key="3">
    <source>
        <dbReference type="Proteomes" id="UP000245119"/>
    </source>
</evidence>
<comment type="caution">
    <text evidence="2">The sequence shown here is derived from an EMBL/GenBank/DDBJ whole genome shotgun (WGS) entry which is preliminary data.</text>
</comment>
<feature type="region of interest" description="Disordered" evidence="1">
    <location>
        <begin position="1"/>
        <end position="35"/>
    </location>
</feature>